<dbReference type="AlphaFoldDB" id="A0A098YAB6"/>
<dbReference type="Pfam" id="PF00501">
    <property type="entry name" value="AMP-binding"/>
    <property type="match status" value="1"/>
</dbReference>
<accession>A0A098YAB6</accession>
<evidence type="ECO:0000313" key="5">
    <source>
        <dbReference type="EMBL" id="KGH47402.1"/>
    </source>
</evidence>
<evidence type="ECO:0000313" key="6">
    <source>
        <dbReference type="Proteomes" id="UP000029713"/>
    </source>
</evidence>
<dbReference type="STRING" id="1522368.IN07_07240"/>
<gene>
    <name evidence="5" type="ORF">IN07_07240</name>
</gene>
<evidence type="ECO:0000259" key="3">
    <source>
        <dbReference type="Pfam" id="PF00501"/>
    </source>
</evidence>
<dbReference type="Gene3D" id="2.30.38.10">
    <property type="entry name" value="Luciferase, Domain 3"/>
    <property type="match status" value="1"/>
</dbReference>
<dbReference type="InterPro" id="IPR045851">
    <property type="entry name" value="AMP-bd_C_sf"/>
</dbReference>
<dbReference type="FunFam" id="3.40.50.12780:FF:000003">
    <property type="entry name" value="Long-chain-fatty-acid--CoA ligase FadD"/>
    <property type="match status" value="1"/>
</dbReference>
<dbReference type="OrthoDB" id="9803968at2"/>
<dbReference type="Pfam" id="PF13193">
    <property type="entry name" value="AMP-binding_C"/>
    <property type="match status" value="1"/>
</dbReference>
<dbReference type="SUPFAM" id="SSF56801">
    <property type="entry name" value="Acetyl-CoA synthetase-like"/>
    <property type="match status" value="1"/>
</dbReference>
<evidence type="ECO:0000259" key="4">
    <source>
        <dbReference type="Pfam" id="PF13193"/>
    </source>
</evidence>
<dbReference type="PANTHER" id="PTHR43201:SF5">
    <property type="entry name" value="MEDIUM-CHAIN ACYL-COA LIGASE ACSF2, MITOCHONDRIAL"/>
    <property type="match status" value="1"/>
</dbReference>
<protein>
    <submittedName>
        <fullName evidence="5">AMP-binding protein</fullName>
    </submittedName>
</protein>
<dbReference type="InterPro" id="IPR025110">
    <property type="entry name" value="AMP-bd_C"/>
</dbReference>
<dbReference type="FunFam" id="3.30.300.30:FF:000008">
    <property type="entry name" value="2,3-dihydroxybenzoate-AMP ligase"/>
    <property type="match status" value="1"/>
</dbReference>
<keyword evidence="6" id="KW-1185">Reference proteome</keyword>
<dbReference type="CDD" id="cd05917">
    <property type="entry name" value="FACL_like_2"/>
    <property type="match status" value="1"/>
</dbReference>
<comment type="similarity">
    <text evidence="1">Belongs to the ATP-dependent AMP-binding enzyme family.</text>
</comment>
<dbReference type="RefSeq" id="WP_036334675.1">
    <property type="nucleotide sequence ID" value="NZ_JPMX01000023.1"/>
</dbReference>
<feature type="domain" description="AMP-binding enzyme C-terminal" evidence="4">
    <location>
        <begin position="450"/>
        <end position="526"/>
    </location>
</feature>
<evidence type="ECO:0000256" key="1">
    <source>
        <dbReference type="ARBA" id="ARBA00006432"/>
    </source>
</evidence>
<feature type="domain" description="AMP-dependent synthetase/ligase" evidence="3">
    <location>
        <begin position="27"/>
        <end position="399"/>
    </location>
</feature>
<comment type="caution">
    <text evidence="5">The sequence shown here is derived from an EMBL/GenBank/DDBJ whole genome shotgun (WGS) entry which is preliminary data.</text>
</comment>
<dbReference type="GO" id="GO:0031956">
    <property type="term" value="F:medium-chain fatty acid-CoA ligase activity"/>
    <property type="evidence" value="ECO:0007669"/>
    <property type="project" value="TreeGrafter"/>
</dbReference>
<evidence type="ECO:0000256" key="2">
    <source>
        <dbReference type="ARBA" id="ARBA00022598"/>
    </source>
</evidence>
<name>A0A098YAB6_9ACTN</name>
<dbReference type="GO" id="GO:0006631">
    <property type="term" value="P:fatty acid metabolic process"/>
    <property type="evidence" value="ECO:0007669"/>
    <property type="project" value="TreeGrafter"/>
</dbReference>
<dbReference type="InterPro" id="IPR020845">
    <property type="entry name" value="AMP-binding_CS"/>
</dbReference>
<reference evidence="5 6" key="1">
    <citation type="submission" date="2014-07" db="EMBL/GenBank/DDBJ databases">
        <title>Biosystematic studies on Modestobacter strains isolated from extreme hyper-arid desert soil and from historic building.</title>
        <authorList>
            <person name="Bukarasam K."/>
            <person name="Bull A."/>
            <person name="Girard G."/>
            <person name="van Wezel G."/>
            <person name="Goodfellow M."/>
        </authorList>
    </citation>
    <scope>NUCLEOTIDE SEQUENCE [LARGE SCALE GENOMIC DNA]</scope>
    <source>
        <strain evidence="5 6">KNN45-2b</strain>
    </source>
</reference>
<dbReference type="Gene3D" id="3.40.50.980">
    <property type="match status" value="2"/>
</dbReference>
<sequence>MTVPALPSYSSGASTVPLLGDTIGDDLDRTAARVGDHEALVECATGRRWTYPELVAEVDACALGLDALGVAKGDRVGIWAPNCAEWVFVQYGTAKLGAVLVNINPAYRTHELSYVLRQAGISVLVAAPEFKGSDYRAMVDEVRGGCPDLRDVVFLGDEEWAQLLETGRAGDRVRLVERAAQLSPDDPINIQYTSGTTGFPKGATLTHHNLLNNGFFVGEGCGYTEADRVCIPVPYYHCFGMGMGNLGCTSHGATMVIPAPGFDPAATLRAVQEERCTSLYGVPTMFIAELALPDFASYDLSSLRTGIMAGSPCPVEVMKRVVEEMGMAEVTICYGMTETSPVSTQTGADDNLERRTSTVGRVHPHLEVKVVDPDTGLTVPRGQPGEFCTRGYSVMLGYWGEPEKTAEVLDAARWMHTGDLAVMDDAGYLNIVGRIKDMVIRGGENVYPREIEEFLFTHPDVVEAQVIGVPDERFGEELMAWVRLRAEAEPLTAEGLRAFCAGKLAHYKVPRYVKVVDAFPMTVTGKVRKVEMREASIDELGLQAAAAHRFA</sequence>
<dbReference type="Proteomes" id="UP000029713">
    <property type="component" value="Unassembled WGS sequence"/>
</dbReference>
<keyword evidence="2" id="KW-0436">Ligase</keyword>
<dbReference type="EMBL" id="JPMX01000023">
    <property type="protein sequence ID" value="KGH47402.1"/>
    <property type="molecule type" value="Genomic_DNA"/>
</dbReference>
<proteinExistence type="inferred from homology"/>
<dbReference type="Gene3D" id="3.30.300.30">
    <property type="match status" value="1"/>
</dbReference>
<dbReference type="PROSITE" id="PS00455">
    <property type="entry name" value="AMP_BINDING"/>
    <property type="match status" value="1"/>
</dbReference>
<organism evidence="5 6">
    <name type="scientific">Modestobacter caceresii</name>
    <dbReference type="NCBI Taxonomy" id="1522368"/>
    <lineage>
        <taxon>Bacteria</taxon>
        <taxon>Bacillati</taxon>
        <taxon>Actinomycetota</taxon>
        <taxon>Actinomycetes</taxon>
        <taxon>Geodermatophilales</taxon>
        <taxon>Geodermatophilaceae</taxon>
        <taxon>Modestobacter</taxon>
    </lineage>
</organism>
<dbReference type="PANTHER" id="PTHR43201">
    <property type="entry name" value="ACYL-COA SYNTHETASE"/>
    <property type="match status" value="1"/>
</dbReference>
<dbReference type="InterPro" id="IPR000873">
    <property type="entry name" value="AMP-dep_synth/lig_dom"/>
</dbReference>